<dbReference type="RefSeq" id="WP_103931252.1">
    <property type="nucleotide sequence ID" value="NZ_FNVA01000001.1"/>
</dbReference>
<evidence type="ECO:0000256" key="5">
    <source>
        <dbReference type="ARBA" id="ARBA00022801"/>
    </source>
</evidence>
<evidence type="ECO:0000256" key="3">
    <source>
        <dbReference type="ARBA" id="ARBA00022490"/>
    </source>
</evidence>
<name>A0A1H5SPJ1_9BACT</name>
<dbReference type="AlphaFoldDB" id="A0A1H5SPJ1"/>
<dbReference type="NCBIfam" id="TIGR01662">
    <property type="entry name" value="HAD-SF-IIIA"/>
    <property type="match status" value="1"/>
</dbReference>
<sequence>MSESRLPSVRGDELRPAVFLDRDGVLVANVFYADSNLWEAPRTPDRCGVYPWVPEALRMLRDAGYALIVISNQPNLALGKSTRAELDHTHQVLVHTLEKQGIDLTASYYCYHHPRAQDASMRICVCRKPSPQMVRDAASAHGIDLSSSWMIGDRDTDIECGCRAGVRTIRVSPDHSADKEAEVARFPPDLRAKNLLAAAQLILNVPPADDEGR</sequence>
<comment type="subcellular location">
    <subcellularLocation>
        <location evidence="1">Cytoplasm</location>
    </subcellularLocation>
</comment>
<dbReference type="EMBL" id="FNVA01000001">
    <property type="protein sequence ID" value="SEF52445.1"/>
    <property type="molecule type" value="Genomic_DNA"/>
</dbReference>
<evidence type="ECO:0000313" key="8">
    <source>
        <dbReference type="EMBL" id="SEF52445.1"/>
    </source>
</evidence>
<accession>A0A1H5SPJ1</accession>
<dbReference type="OrthoDB" id="9801899at2"/>
<dbReference type="InterPro" id="IPR036412">
    <property type="entry name" value="HAD-like_sf"/>
</dbReference>
<dbReference type="GO" id="GO:0016791">
    <property type="term" value="F:phosphatase activity"/>
    <property type="evidence" value="ECO:0007669"/>
    <property type="project" value="InterPro"/>
</dbReference>
<dbReference type="InterPro" id="IPR006549">
    <property type="entry name" value="HAD-SF_hydro_IIIA"/>
</dbReference>
<organism evidence="8 9">
    <name type="scientific">Bryocella elongata</name>
    <dbReference type="NCBI Taxonomy" id="863522"/>
    <lineage>
        <taxon>Bacteria</taxon>
        <taxon>Pseudomonadati</taxon>
        <taxon>Acidobacteriota</taxon>
        <taxon>Terriglobia</taxon>
        <taxon>Terriglobales</taxon>
        <taxon>Acidobacteriaceae</taxon>
        <taxon>Bryocella</taxon>
    </lineage>
</organism>
<evidence type="ECO:0000256" key="4">
    <source>
        <dbReference type="ARBA" id="ARBA00022723"/>
    </source>
</evidence>
<dbReference type="GO" id="GO:0005975">
    <property type="term" value="P:carbohydrate metabolic process"/>
    <property type="evidence" value="ECO:0007669"/>
    <property type="project" value="InterPro"/>
</dbReference>
<proteinExistence type="inferred from homology"/>
<dbReference type="InterPro" id="IPR004446">
    <property type="entry name" value="Heptose_bisP_phosphatase"/>
</dbReference>
<keyword evidence="4" id="KW-0479">Metal-binding</keyword>
<dbReference type="Proteomes" id="UP000236728">
    <property type="component" value="Unassembled WGS sequence"/>
</dbReference>
<dbReference type="InterPro" id="IPR023214">
    <property type="entry name" value="HAD_sf"/>
</dbReference>
<dbReference type="GO" id="GO:0046872">
    <property type="term" value="F:metal ion binding"/>
    <property type="evidence" value="ECO:0007669"/>
    <property type="project" value="UniProtKB-KW"/>
</dbReference>
<dbReference type="NCBIfam" id="TIGR01656">
    <property type="entry name" value="Histidinol-ppas"/>
    <property type="match status" value="1"/>
</dbReference>
<dbReference type="PANTHER" id="PTHR42891">
    <property type="entry name" value="D-GLYCERO-BETA-D-MANNO-HEPTOSE-1,7-BISPHOSPHATE 7-PHOSPHATASE"/>
    <property type="match status" value="1"/>
</dbReference>
<keyword evidence="6" id="KW-0119">Carbohydrate metabolism</keyword>
<dbReference type="GO" id="GO:0005737">
    <property type="term" value="C:cytoplasm"/>
    <property type="evidence" value="ECO:0007669"/>
    <property type="project" value="UniProtKB-SubCell"/>
</dbReference>
<dbReference type="PANTHER" id="PTHR42891:SF1">
    <property type="entry name" value="D-GLYCERO-BETA-D-MANNO-HEPTOSE-1,7-BISPHOSPHATE 7-PHOSPHATASE"/>
    <property type="match status" value="1"/>
</dbReference>
<dbReference type="SUPFAM" id="SSF56784">
    <property type="entry name" value="HAD-like"/>
    <property type="match status" value="1"/>
</dbReference>
<dbReference type="InterPro" id="IPR006543">
    <property type="entry name" value="Histidinol-phos"/>
</dbReference>
<dbReference type="Pfam" id="PF13242">
    <property type="entry name" value="Hydrolase_like"/>
    <property type="match status" value="1"/>
</dbReference>
<comment type="similarity">
    <text evidence="2">Belongs to the GmhB family.</text>
</comment>
<dbReference type="Gene3D" id="3.40.50.1000">
    <property type="entry name" value="HAD superfamily/HAD-like"/>
    <property type="match status" value="1"/>
</dbReference>
<protein>
    <recommendedName>
        <fullName evidence="7">D,D-heptose 1,7-bisphosphate phosphatase</fullName>
    </recommendedName>
</protein>
<gene>
    <name evidence="8" type="ORF">SAMN05421819_0301</name>
</gene>
<evidence type="ECO:0000256" key="6">
    <source>
        <dbReference type="ARBA" id="ARBA00023277"/>
    </source>
</evidence>
<keyword evidence="3" id="KW-0963">Cytoplasm</keyword>
<evidence type="ECO:0000256" key="7">
    <source>
        <dbReference type="ARBA" id="ARBA00031828"/>
    </source>
</evidence>
<evidence type="ECO:0000256" key="1">
    <source>
        <dbReference type="ARBA" id="ARBA00004496"/>
    </source>
</evidence>
<reference evidence="8 9" key="1">
    <citation type="submission" date="2016-10" db="EMBL/GenBank/DDBJ databases">
        <authorList>
            <person name="de Groot N.N."/>
        </authorList>
    </citation>
    <scope>NUCLEOTIDE SEQUENCE [LARGE SCALE GENOMIC DNA]</scope>
    <source>
        <strain evidence="8 9">DSM 22489</strain>
    </source>
</reference>
<keyword evidence="5" id="KW-0378">Hydrolase</keyword>
<evidence type="ECO:0000256" key="2">
    <source>
        <dbReference type="ARBA" id="ARBA00005628"/>
    </source>
</evidence>
<keyword evidence="9" id="KW-1185">Reference proteome</keyword>
<evidence type="ECO:0000313" key="9">
    <source>
        <dbReference type="Proteomes" id="UP000236728"/>
    </source>
</evidence>